<proteinExistence type="predicted"/>
<dbReference type="Proteomes" id="UP001281761">
    <property type="component" value="Unassembled WGS sequence"/>
</dbReference>
<gene>
    <name evidence="1" type="ORF">BLNAU_7305</name>
</gene>
<comment type="caution">
    <text evidence="1">The sequence shown here is derived from an EMBL/GenBank/DDBJ whole genome shotgun (WGS) entry which is preliminary data.</text>
</comment>
<dbReference type="EMBL" id="JARBJD010000044">
    <property type="protein sequence ID" value="KAK2957650.1"/>
    <property type="molecule type" value="Genomic_DNA"/>
</dbReference>
<keyword evidence="2" id="KW-1185">Reference proteome</keyword>
<accession>A0ABQ9Y1Q0</accession>
<evidence type="ECO:0000313" key="2">
    <source>
        <dbReference type="Proteomes" id="UP001281761"/>
    </source>
</evidence>
<sequence length="135" mass="15271">MIRRWALISPRISSVLRRDNFTINWRMTKEDILMLMDNTAHMAKSTELVIPRSTSAMAGPIGRTLMISSAKPTSLILETSSNERESSKLIMNFISDEPLDGSRRHAKQSFANAERISVFSLWSKINQTKSKGLSE</sequence>
<organism evidence="1 2">
    <name type="scientific">Blattamonas nauphoetae</name>
    <dbReference type="NCBI Taxonomy" id="2049346"/>
    <lineage>
        <taxon>Eukaryota</taxon>
        <taxon>Metamonada</taxon>
        <taxon>Preaxostyla</taxon>
        <taxon>Oxymonadida</taxon>
        <taxon>Blattamonas</taxon>
    </lineage>
</organism>
<name>A0ABQ9Y1Q0_9EUKA</name>
<evidence type="ECO:0000313" key="1">
    <source>
        <dbReference type="EMBL" id="KAK2957650.1"/>
    </source>
</evidence>
<protein>
    <submittedName>
        <fullName evidence="1">Uncharacterized protein</fullName>
    </submittedName>
</protein>
<reference evidence="1 2" key="1">
    <citation type="journal article" date="2022" name="bioRxiv">
        <title>Genomics of Preaxostyla Flagellates Illuminates Evolutionary Transitions and the Path Towards Mitochondrial Loss.</title>
        <authorList>
            <person name="Novak L.V.F."/>
            <person name="Treitli S.C."/>
            <person name="Pyrih J."/>
            <person name="Halakuc P."/>
            <person name="Pipaliya S.V."/>
            <person name="Vacek V."/>
            <person name="Brzon O."/>
            <person name="Soukal P."/>
            <person name="Eme L."/>
            <person name="Dacks J.B."/>
            <person name="Karnkowska A."/>
            <person name="Elias M."/>
            <person name="Hampl V."/>
        </authorList>
    </citation>
    <scope>NUCLEOTIDE SEQUENCE [LARGE SCALE GENOMIC DNA]</scope>
    <source>
        <strain evidence="1">NAU3</strain>
        <tissue evidence="1">Gut</tissue>
    </source>
</reference>